<accession>A0A432WTL5</accession>
<keyword evidence="6" id="KW-1185">Reference proteome</keyword>
<dbReference type="RefSeq" id="WP_126758255.1">
    <property type="nucleotide sequence ID" value="NZ_PIPQ01000015.1"/>
</dbReference>
<dbReference type="CDD" id="cd06237">
    <property type="entry name" value="M14_Nna1-like"/>
    <property type="match status" value="1"/>
</dbReference>
<evidence type="ECO:0000256" key="3">
    <source>
        <dbReference type="SAM" id="SignalP"/>
    </source>
</evidence>
<dbReference type="OrthoDB" id="6221272at2"/>
<feature type="active site" description="Proton donor/acceptor" evidence="2">
    <location>
        <position position="360"/>
    </location>
</feature>
<dbReference type="PANTHER" id="PTHR12756:SF11">
    <property type="entry name" value="CYTOSOLIC CARBOXYPEPTIDASE 1"/>
    <property type="match status" value="1"/>
</dbReference>
<gene>
    <name evidence="5" type="ORF">CWE15_11675</name>
</gene>
<feature type="chain" id="PRO_5019075333" description="Peptidase M14 domain-containing protein" evidence="3">
    <location>
        <begin position="26"/>
        <end position="391"/>
    </location>
</feature>
<organism evidence="5 6">
    <name type="scientific">Aliidiomarina taiwanensis</name>
    <dbReference type="NCBI Taxonomy" id="946228"/>
    <lineage>
        <taxon>Bacteria</taxon>
        <taxon>Pseudomonadati</taxon>
        <taxon>Pseudomonadota</taxon>
        <taxon>Gammaproteobacteria</taxon>
        <taxon>Alteromonadales</taxon>
        <taxon>Idiomarinaceae</taxon>
        <taxon>Aliidiomarina</taxon>
    </lineage>
</organism>
<protein>
    <recommendedName>
        <fullName evidence="4">Peptidase M14 domain-containing protein</fullName>
    </recommendedName>
</protein>
<feature type="domain" description="Peptidase M14" evidence="4">
    <location>
        <begin position="145"/>
        <end position="388"/>
    </location>
</feature>
<keyword evidence="3" id="KW-0732">Signal</keyword>
<dbReference type="SUPFAM" id="SSF53187">
    <property type="entry name" value="Zn-dependent exopeptidases"/>
    <property type="match status" value="1"/>
</dbReference>
<proteinExistence type="inferred from homology"/>
<evidence type="ECO:0000313" key="6">
    <source>
        <dbReference type="Proteomes" id="UP000286976"/>
    </source>
</evidence>
<sequence>MMKKRLGLFFAPALLVLGFAPELAAAEVVVTESYCQVEHVRIEYDFPAARVDGCLTREDGRIVVQTAPEDEPINPSPWYAFRISAPTTTEVAIEIEALGRGMARYNPKASIDRKSWRNLPHEKVDDAILFNLTVGPEPTYVAGQEIFTNRDYIRWLDEVNAKAGGVIFNLGQSAQQRPIPAMEKTSPGNSEWLILIGRQHPPELTGAMALRAFVAEVFNGSELSQAFLKRYNVLLAPNLNPDGVALGHWRHSTGGGDLNRDWFERSQPETKAVHNYLQSIVNKGDNLVYGVDFHSTWRNIYYTIPTDYLSTEAHFSRDWLQALAATVPYTVEEKAGTSPGKGIFKQYMADVHGIHSVTYEVGDETDRDEIRITAQAAARALMSYMLGRSEK</sequence>
<comment type="caution">
    <text evidence="5">The sequence shown here is derived from an EMBL/GenBank/DDBJ whole genome shotgun (WGS) entry which is preliminary data.</text>
</comment>
<evidence type="ECO:0000313" key="5">
    <source>
        <dbReference type="EMBL" id="RUO37087.1"/>
    </source>
</evidence>
<dbReference type="GO" id="GO:0004181">
    <property type="term" value="F:metallocarboxypeptidase activity"/>
    <property type="evidence" value="ECO:0007669"/>
    <property type="project" value="InterPro"/>
</dbReference>
<dbReference type="EMBL" id="PIPQ01000015">
    <property type="protein sequence ID" value="RUO37087.1"/>
    <property type="molecule type" value="Genomic_DNA"/>
</dbReference>
<dbReference type="Proteomes" id="UP000286976">
    <property type="component" value="Unassembled WGS sequence"/>
</dbReference>
<comment type="cofactor">
    <cofactor evidence="1">
        <name>Zn(2+)</name>
        <dbReference type="ChEBI" id="CHEBI:29105"/>
    </cofactor>
</comment>
<dbReference type="Gene3D" id="3.40.630.10">
    <property type="entry name" value="Zn peptidases"/>
    <property type="match status" value="1"/>
</dbReference>
<dbReference type="Pfam" id="PF00246">
    <property type="entry name" value="Peptidase_M14"/>
    <property type="match status" value="1"/>
</dbReference>
<comment type="similarity">
    <text evidence="2">Belongs to the peptidase M14 family.</text>
</comment>
<dbReference type="AlphaFoldDB" id="A0A432WTL5"/>
<dbReference type="SMART" id="SM00631">
    <property type="entry name" value="Zn_pept"/>
    <property type="match status" value="1"/>
</dbReference>
<dbReference type="PROSITE" id="PS52035">
    <property type="entry name" value="PEPTIDASE_M14"/>
    <property type="match status" value="1"/>
</dbReference>
<dbReference type="InterPro" id="IPR000834">
    <property type="entry name" value="Peptidase_M14"/>
</dbReference>
<evidence type="ECO:0000259" key="4">
    <source>
        <dbReference type="PROSITE" id="PS52035"/>
    </source>
</evidence>
<evidence type="ECO:0000256" key="2">
    <source>
        <dbReference type="PROSITE-ProRule" id="PRU01379"/>
    </source>
</evidence>
<dbReference type="PANTHER" id="PTHR12756">
    <property type="entry name" value="CYTOSOLIC CARBOXYPEPTIDASE"/>
    <property type="match status" value="1"/>
</dbReference>
<name>A0A432WTL5_9GAMM</name>
<reference evidence="5 6" key="1">
    <citation type="journal article" date="2011" name="Front. Microbiol.">
        <title>Genomic signatures of strain selection and enhancement in Bacillus atrophaeus var. globigii, a historical biowarfare simulant.</title>
        <authorList>
            <person name="Gibbons H.S."/>
            <person name="Broomall S.M."/>
            <person name="McNew L.A."/>
            <person name="Daligault H."/>
            <person name="Chapman C."/>
            <person name="Bruce D."/>
            <person name="Karavis M."/>
            <person name="Krepps M."/>
            <person name="McGregor P.A."/>
            <person name="Hong C."/>
            <person name="Park K.H."/>
            <person name="Akmal A."/>
            <person name="Feldman A."/>
            <person name="Lin J.S."/>
            <person name="Chang W.E."/>
            <person name="Higgs B.W."/>
            <person name="Demirev P."/>
            <person name="Lindquist J."/>
            <person name="Liem A."/>
            <person name="Fochler E."/>
            <person name="Read T.D."/>
            <person name="Tapia R."/>
            <person name="Johnson S."/>
            <person name="Bishop-Lilly K.A."/>
            <person name="Detter C."/>
            <person name="Han C."/>
            <person name="Sozhamannan S."/>
            <person name="Rosenzweig C.N."/>
            <person name="Skowronski E.W."/>
        </authorList>
    </citation>
    <scope>NUCLEOTIDE SEQUENCE [LARGE SCALE GENOMIC DNA]</scope>
    <source>
        <strain evidence="5 6">AIT1</strain>
    </source>
</reference>
<feature type="signal peptide" evidence="3">
    <location>
        <begin position="1"/>
        <end position="25"/>
    </location>
</feature>
<dbReference type="GO" id="GO:0006508">
    <property type="term" value="P:proteolysis"/>
    <property type="evidence" value="ECO:0007669"/>
    <property type="project" value="InterPro"/>
</dbReference>
<dbReference type="GO" id="GO:0008270">
    <property type="term" value="F:zinc ion binding"/>
    <property type="evidence" value="ECO:0007669"/>
    <property type="project" value="InterPro"/>
</dbReference>
<evidence type="ECO:0000256" key="1">
    <source>
        <dbReference type="ARBA" id="ARBA00001947"/>
    </source>
</evidence>
<dbReference type="InterPro" id="IPR050821">
    <property type="entry name" value="Cytosolic_carboxypeptidase"/>
</dbReference>